<evidence type="ECO:0000313" key="1">
    <source>
        <dbReference type="EMBL" id="OOQ47989.1"/>
    </source>
</evidence>
<dbReference type="InterPro" id="IPR015068">
    <property type="entry name" value="DUF1877"/>
</dbReference>
<name>A0ABX3LEQ5_STRAT</name>
<proteinExistence type="predicted"/>
<reference evidence="1 2" key="1">
    <citation type="submission" date="2015-07" db="EMBL/GenBank/DDBJ databases">
        <title>Draft Genome Sequence of Streptomyces antibioticus, IMRU 3720 reveals insights in the evolution of actinomycin biosynthetic gene clusters in Streptomyces.</title>
        <authorList>
            <person name="Crnovcic I."/>
            <person name="Ruckert C."/>
            <person name="Kalinowksi J."/>
            <person name="Keller U."/>
        </authorList>
    </citation>
    <scope>NUCLEOTIDE SEQUENCE [LARGE SCALE GENOMIC DNA]</scope>
    <source>
        <strain evidence="1 2">DSM 41481</strain>
    </source>
</reference>
<dbReference type="Proteomes" id="UP000190306">
    <property type="component" value="Chromosome"/>
</dbReference>
<gene>
    <name evidence="1" type="ORF">AFM16_35820</name>
</gene>
<keyword evidence="2" id="KW-1185">Reference proteome</keyword>
<organism evidence="1 2">
    <name type="scientific">Streptomyces antibioticus</name>
    <dbReference type="NCBI Taxonomy" id="1890"/>
    <lineage>
        <taxon>Bacteria</taxon>
        <taxon>Bacillati</taxon>
        <taxon>Actinomycetota</taxon>
        <taxon>Actinomycetes</taxon>
        <taxon>Kitasatosporales</taxon>
        <taxon>Streptomycetaceae</taxon>
        <taxon>Streptomyces</taxon>
    </lineage>
</organism>
<protein>
    <recommendedName>
        <fullName evidence="3">DUF1877 domain-containing protein</fullName>
    </recommendedName>
</protein>
<sequence length="151" mass="15992">MNVSLFALPRHEVHGGLEQVLSRWRALEDDESDDLCDLGEDANVVERLLERAGAGEGALSAVSGETVLGDDGVGTVCTVLSPQEVVGVADFIASVDVDEVMRNAPDVLSGIIRGGIPVGYLEDLHETLDALWRLYGSAARDGLCVAQVFEG</sequence>
<dbReference type="Pfam" id="PF08974">
    <property type="entry name" value="DUF1877"/>
    <property type="match status" value="1"/>
</dbReference>
<dbReference type="RefSeq" id="WP_030782329.1">
    <property type="nucleotide sequence ID" value="NZ_JBEZBU010000006.1"/>
</dbReference>
<accession>A0ABX3LEQ5</accession>
<evidence type="ECO:0008006" key="3">
    <source>
        <dbReference type="Google" id="ProtNLM"/>
    </source>
</evidence>
<dbReference type="InterPro" id="IPR035944">
    <property type="entry name" value="YfbM-like_sf"/>
</dbReference>
<dbReference type="Gene3D" id="3.40.1760.10">
    <property type="entry name" value="YfbM-like super family"/>
    <property type="match status" value="1"/>
</dbReference>
<dbReference type="EMBL" id="LHQL01000014">
    <property type="protein sequence ID" value="OOQ47989.1"/>
    <property type="molecule type" value="Genomic_DNA"/>
</dbReference>
<evidence type="ECO:0000313" key="2">
    <source>
        <dbReference type="Proteomes" id="UP000190306"/>
    </source>
</evidence>
<comment type="caution">
    <text evidence="1">The sequence shown here is derived from an EMBL/GenBank/DDBJ whole genome shotgun (WGS) entry which is preliminary data.</text>
</comment>